<evidence type="ECO:0000256" key="1">
    <source>
        <dbReference type="ARBA" id="ARBA00022723"/>
    </source>
</evidence>
<dbReference type="PROSITE" id="PS00444">
    <property type="entry name" value="POLYPRENYL_SYNTHASE_2"/>
    <property type="match status" value="1"/>
</dbReference>
<dbReference type="Pfam" id="PF00348">
    <property type="entry name" value="polyprenyl_synt"/>
    <property type="match status" value="1"/>
</dbReference>
<dbReference type="InterPro" id="IPR033749">
    <property type="entry name" value="Polyprenyl_synt_CS"/>
</dbReference>
<evidence type="ECO:0008006" key="6">
    <source>
        <dbReference type="Google" id="ProtNLM"/>
    </source>
</evidence>
<dbReference type="EMBL" id="HBKN01036328">
    <property type="protein sequence ID" value="CAE2322765.1"/>
    <property type="molecule type" value="Transcribed_RNA"/>
</dbReference>
<reference evidence="4" key="1">
    <citation type="submission" date="2021-01" db="EMBL/GenBank/DDBJ databases">
        <authorList>
            <person name="Corre E."/>
            <person name="Pelletier E."/>
            <person name="Niang G."/>
            <person name="Scheremetjew M."/>
            <person name="Finn R."/>
            <person name="Kale V."/>
            <person name="Holt S."/>
            <person name="Cochrane G."/>
            <person name="Meng A."/>
            <person name="Brown T."/>
            <person name="Cohen L."/>
        </authorList>
    </citation>
    <scope>NUCLEOTIDE SEQUENCE</scope>
    <source>
        <strain evidence="4">CCMP 2712</strain>
    </source>
</reference>
<dbReference type="PROSITE" id="PS00723">
    <property type="entry name" value="POLYPRENYL_SYNTHASE_1"/>
    <property type="match status" value="1"/>
</dbReference>
<dbReference type="GO" id="GO:0004659">
    <property type="term" value="F:prenyltransferase activity"/>
    <property type="evidence" value="ECO:0007669"/>
    <property type="project" value="InterPro"/>
</dbReference>
<keyword evidence="1" id="KW-0479">Metal-binding</keyword>
<gene>
    <name evidence="4" type="ORF">GTHE00462_LOCUS28380</name>
    <name evidence="5" type="ORF">GTHE00462_LOCUS28381</name>
</gene>
<comment type="similarity">
    <text evidence="3">Belongs to the FPP/GGPP synthase family.</text>
</comment>
<dbReference type="GO" id="GO:0046872">
    <property type="term" value="F:metal ion binding"/>
    <property type="evidence" value="ECO:0007669"/>
    <property type="project" value="UniProtKB-KW"/>
</dbReference>
<dbReference type="GO" id="GO:0008299">
    <property type="term" value="P:isoprenoid biosynthetic process"/>
    <property type="evidence" value="ECO:0007669"/>
    <property type="project" value="InterPro"/>
</dbReference>
<accession>A0A6U6BZK5</accession>
<dbReference type="PANTHER" id="PTHR12001:SF44">
    <property type="entry name" value="GERANYLGERANYL PYROPHOSPHATE SYNTHASE"/>
    <property type="match status" value="1"/>
</dbReference>
<dbReference type="AlphaFoldDB" id="A0A6U6BZK5"/>
<evidence type="ECO:0000256" key="2">
    <source>
        <dbReference type="ARBA" id="ARBA00022842"/>
    </source>
</evidence>
<dbReference type="InterPro" id="IPR008949">
    <property type="entry name" value="Isoprenoid_synthase_dom_sf"/>
</dbReference>
<evidence type="ECO:0000313" key="5">
    <source>
        <dbReference type="EMBL" id="CAE2322766.1"/>
    </source>
</evidence>
<dbReference type="CDD" id="cd00685">
    <property type="entry name" value="Trans_IPPS_HT"/>
    <property type="match status" value="1"/>
</dbReference>
<proteinExistence type="inferred from homology"/>
<evidence type="ECO:0000313" key="4">
    <source>
        <dbReference type="EMBL" id="CAE2322765.1"/>
    </source>
</evidence>
<protein>
    <recommendedName>
        <fullName evidence="6">Geranylgeranyl pyrophosphate synthase</fullName>
    </recommendedName>
</protein>
<keyword evidence="3" id="KW-0808">Transferase</keyword>
<dbReference type="SFLD" id="SFLDG01017">
    <property type="entry name" value="Polyprenyl_Transferase_Like"/>
    <property type="match status" value="1"/>
</dbReference>
<dbReference type="PANTHER" id="PTHR12001">
    <property type="entry name" value="GERANYLGERANYL PYROPHOSPHATE SYNTHASE"/>
    <property type="match status" value="1"/>
</dbReference>
<dbReference type="Gene3D" id="1.10.600.10">
    <property type="entry name" value="Farnesyl Diphosphate Synthase"/>
    <property type="match status" value="1"/>
</dbReference>
<dbReference type="SFLD" id="SFLDS00005">
    <property type="entry name" value="Isoprenoid_Synthase_Type_I"/>
    <property type="match status" value="1"/>
</dbReference>
<organism evidence="4">
    <name type="scientific">Guillardia theta</name>
    <name type="common">Cryptophyte</name>
    <name type="synonym">Cryptomonas phi</name>
    <dbReference type="NCBI Taxonomy" id="55529"/>
    <lineage>
        <taxon>Eukaryota</taxon>
        <taxon>Cryptophyceae</taxon>
        <taxon>Pyrenomonadales</taxon>
        <taxon>Geminigeraceae</taxon>
        <taxon>Guillardia</taxon>
    </lineage>
</organism>
<dbReference type="EMBL" id="HBKN01036329">
    <property type="protein sequence ID" value="CAE2322766.1"/>
    <property type="molecule type" value="Transcribed_RNA"/>
</dbReference>
<name>A0A6U6BZK5_GUITH</name>
<dbReference type="SUPFAM" id="SSF48576">
    <property type="entry name" value="Terpenoid synthases"/>
    <property type="match status" value="1"/>
</dbReference>
<evidence type="ECO:0000256" key="3">
    <source>
        <dbReference type="RuleBase" id="RU004466"/>
    </source>
</evidence>
<dbReference type="InterPro" id="IPR000092">
    <property type="entry name" value="Polyprenyl_synt"/>
</dbReference>
<sequence>MELQPPRMLKTMSGSLRSQEEVLLEPFNYIGKLPGKGIRPRMIAAFNNWLQVPSEIIEKIADITQKLHNASLMIDDIEDNSKLRRGTPVAHVVYGVPQTLNTANYVYFLALNDLTKLGNSQAVEIFIKEMLNLHRGQGLDIYWRDNSICPTEEEYINMVQNKTGGLFRLSVLLMQCFSSDRQDYIPLVNELGLMYQVMDDYLNLQSMEYHHNKSYCEDLTEGKFSFPIVHSIMSSPGDSALQNILKQRTTDPDVKRYACEMMRASGSFRYTRSFFEQSIQKVKEHISLLGGNKDLQLLVDDLCKLLPPADND</sequence>
<keyword evidence="2" id="KW-0460">Magnesium</keyword>